<keyword evidence="4" id="KW-0010">Activator</keyword>
<comment type="similarity">
    <text evidence="1">Belongs to the LysR transcriptional regulatory family.</text>
</comment>
<feature type="domain" description="HTH lysR-type" evidence="6">
    <location>
        <begin position="4"/>
        <end position="61"/>
    </location>
</feature>
<evidence type="ECO:0000259" key="6">
    <source>
        <dbReference type="PROSITE" id="PS50931"/>
    </source>
</evidence>
<dbReference type="InterPro" id="IPR036388">
    <property type="entry name" value="WH-like_DNA-bd_sf"/>
</dbReference>
<dbReference type="PANTHER" id="PTHR30293:SF2">
    <property type="entry name" value="TRANSCRIPTIONAL ACTIVATOR PROTEIN NHAR"/>
    <property type="match status" value="1"/>
</dbReference>
<evidence type="ECO:0000256" key="4">
    <source>
        <dbReference type="ARBA" id="ARBA00023159"/>
    </source>
</evidence>
<dbReference type="EMBL" id="JADJEV010000005">
    <property type="protein sequence ID" value="MBK6974895.1"/>
    <property type="molecule type" value="Genomic_DNA"/>
</dbReference>
<name>A0A9D7E1L8_9PROT</name>
<evidence type="ECO:0000313" key="8">
    <source>
        <dbReference type="Proteomes" id="UP000807785"/>
    </source>
</evidence>
<protein>
    <submittedName>
        <fullName evidence="7">Transcriptional activator NhaR</fullName>
    </submittedName>
</protein>
<dbReference type="SUPFAM" id="SSF53850">
    <property type="entry name" value="Periplasmic binding protein-like II"/>
    <property type="match status" value="1"/>
</dbReference>
<dbReference type="Pfam" id="PF00126">
    <property type="entry name" value="HTH_1"/>
    <property type="match status" value="1"/>
</dbReference>
<dbReference type="GO" id="GO:2000142">
    <property type="term" value="P:regulation of DNA-templated transcription initiation"/>
    <property type="evidence" value="ECO:0007669"/>
    <property type="project" value="TreeGrafter"/>
</dbReference>
<evidence type="ECO:0000256" key="2">
    <source>
        <dbReference type="ARBA" id="ARBA00023015"/>
    </source>
</evidence>
<dbReference type="Gene3D" id="3.40.190.290">
    <property type="match status" value="1"/>
</dbReference>
<evidence type="ECO:0000256" key="3">
    <source>
        <dbReference type="ARBA" id="ARBA00023125"/>
    </source>
</evidence>
<dbReference type="PANTHER" id="PTHR30293">
    <property type="entry name" value="TRANSCRIPTIONAL REGULATORY PROTEIN NAC-RELATED"/>
    <property type="match status" value="1"/>
</dbReference>
<dbReference type="Gene3D" id="1.10.10.10">
    <property type="entry name" value="Winged helix-like DNA-binding domain superfamily/Winged helix DNA-binding domain"/>
    <property type="match status" value="1"/>
</dbReference>
<dbReference type="InterPro" id="IPR000847">
    <property type="entry name" value="LysR_HTH_N"/>
</dbReference>
<keyword evidence="2" id="KW-0805">Transcription regulation</keyword>
<comment type="caution">
    <text evidence="7">The sequence shown here is derived from an EMBL/GenBank/DDBJ whole genome shotgun (WGS) entry which is preliminary data.</text>
</comment>
<dbReference type="NCBIfam" id="NF008284">
    <property type="entry name" value="PRK11062.1"/>
    <property type="match status" value="1"/>
</dbReference>
<organism evidence="7 8">
    <name type="scientific">Candidatus Methylophosphatis roskildensis</name>
    <dbReference type="NCBI Taxonomy" id="2899263"/>
    <lineage>
        <taxon>Bacteria</taxon>
        <taxon>Pseudomonadati</taxon>
        <taxon>Pseudomonadota</taxon>
        <taxon>Betaproteobacteria</taxon>
        <taxon>Nitrosomonadales</taxon>
        <taxon>Sterolibacteriaceae</taxon>
        <taxon>Candidatus Methylophosphatis</taxon>
    </lineage>
</organism>
<evidence type="ECO:0000256" key="5">
    <source>
        <dbReference type="ARBA" id="ARBA00023163"/>
    </source>
</evidence>
<evidence type="ECO:0000313" key="7">
    <source>
        <dbReference type="EMBL" id="MBK6974895.1"/>
    </source>
</evidence>
<sequence>MGKLNYKHLQYFWAVAKAGGVARAGEQLHLTPQSISGQLRVLENALGEALFRRAGRNLELTDTGRLVLSYADEIFSLGAELEAALGQRPAERTLQFRVGITDTVPKTVAYRLLEPALYLPQKVRLVCREGRLTDLVVELAVHRLDLVIADRPMPPAINVRGYSHQLGECGVTFFAAPALLPICGTAFPQCLDGAPLLLPGEDAAVRHGLQRWFEVQRIRPRIAGEFDDSALLKAFGQAGAGIFAAPSVIAEQIVRQYDVVVVGTTEAVTEQFYAISVERRLSHPAVVAVSRAARQELFGGRKMEPDVGPLR</sequence>
<dbReference type="InterPro" id="IPR005119">
    <property type="entry name" value="LysR_subst-bd"/>
</dbReference>
<dbReference type="Pfam" id="PF03466">
    <property type="entry name" value="LysR_substrate"/>
    <property type="match status" value="1"/>
</dbReference>
<dbReference type="CDD" id="cd08429">
    <property type="entry name" value="PBP2_NhaR"/>
    <property type="match status" value="1"/>
</dbReference>
<proteinExistence type="inferred from homology"/>
<dbReference type="InterPro" id="IPR036390">
    <property type="entry name" value="WH_DNA-bd_sf"/>
</dbReference>
<dbReference type="SUPFAM" id="SSF46785">
    <property type="entry name" value="Winged helix' DNA-binding domain"/>
    <property type="match status" value="1"/>
</dbReference>
<dbReference type="GO" id="GO:0003700">
    <property type="term" value="F:DNA-binding transcription factor activity"/>
    <property type="evidence" value="ECO:0007669"/>
    <property type="project" value="InterPro"/>
</dbReference>
<keyword evidence="3" id="KW-0238">DNA-binding</keyword>
<accession>A0A9D7E1L8</accession>
<dbReference type="AlphaFoldDB" id="A0A9D7E1L8"/>
<dbReference type="GO" id="GO:0003677">
    <property type="term" value="F:DNA binding"/>
    <property type="evidence" value="ECO:0007669"/>
    <property type="project" value="UniProtKB-KW"/>
</dbReference>
<dbReference type="Proteomes" id="UP000807785">
    <property type="component" value="Unassembled WGS sequence"/>
</dbReference>
<dbReference type="PROSITE" id="PS50931">
    <property type="entry name" value="HTH_LYSR"/>
    <property type="match status" value="1"/>
</dbReference>
<gene>
    <name evidence="7" type="primary">nhaR</name>
    <name evidence="7" type="ORF">IPH26_18850</name>
</gene>
<keyword evidence="5" id="KW-0804">Transcription</keyword>
<evidence type="ECO:0000256" key="1">
    <source>
        <dbReference type="ARBA" id="ARBA00009437"/>
    </source>
</evidence>
<reference evidence="7" key="1">
    <citation type="submission" date="2020-10" db="EMBL/GenBank/DDBJ databases">
        <title>Connecting structure to function with the recovery of over 1000 high-quality activated sludge metagenome-assembled genomes encoding full-length rRNA genes using long-read sequencing.</title>
        <authorList>
            <person name="Singleton C.M."/>
            <person name="Petriglieri F."/>
            <person name="Kristensen J.M."/>
            <person name="Kirkegaard R.H."/>
            <person name="Michaelsen T.Y."/>
            <person name="Andersen M.H."/>
            <person name="Karst S.M."/>
            <person name="Dueholm M.S."/>
            <person name="Nielsen P.H."/>
            <person name="Albertsen M."/>
        </authorList>
    </citation>
    <scope>NUCLEOTIDE SEQUENCE</scope>
    <source>
        <strain evidence="7">Bjer_18-Q3-R1-45_BAT3C.347</strain>
    </source>
</reference>